<dbReference type="OrthoDB" id="2313105at2759"/>
<organism evidence="2 3">
    <name type="scientific">Dispira parvispora</name>
    <dbReference type="NCBI Taxonomy" id="1520584"/>
    <lineage>
        <taxon>Eukaryota</taxon>
        <taxon>Fungi</taxon>
        <taxon>Fungi incertae sedis</taxon>
        <taxon>Zoopagomycota</taxon>
        <taxon>Kickxellomycotina</taxon>
        <taxon>Dimargaritomycetes</taxon>
        <taxon>Dimargaritales</taxon>
        <taxon>Dimargaritaceae</taxon>
        <taxon>Dispira</taxon>
    </lineage>
</organism>
<protein>
    <submittedName>
        <fullName evidence="2">Uncharacterized protein</fullName>
    </submittedName>
</protein>
<dbReference type="AlphaFoldDB" id="A0A9W8AUL8"/>
<proteinExistence type="predicted"/>
<dbReference type="EMBL" id="JANBPY010000276">
    <property type="protein sequence ID" value="KAJ1967825.1"/>
    <property type="molecule type" value="Genomic_DNA"/>
</dbReference>
<name>A0A9W8AUL8_9FUNG</name>
<feature type="region of interest" description="Disordered" evidence="1">
    <location>
        <begin position="156"/>
        <end position="180"/>
    </location>
</feature>
<comment type="caution">
    <text evidence="2">The sequence shown here is derived from an EMBL/GenBank/DDBJ whole genome shotgun (WGS) entry which is preliminary data.</text>
</comment>
<evidence type="ECO:0000313" key="2">
    <source>
        <dbReference type="EMBL" id="KAJ1967825.1"/>
    </source>
</evidence>
<accession>A0A9W8AUL8</accession>
<feature type="region of interest" description="Disordered" evidence="1">
    <location>
        <begin position="248"/>
        <end position="311"/>
    </location>
</feature>
<evidence type="ECO:0000313" key="3">
    <source>
        <dbReference type="Proteomes" id="UP001150925"/>
    </source>
</evidence>
<feature type="compositionally biased region" description="Polar residues" evidence="1">
    <location>
        <begin position="439"/>
        <end position="448"/>
    </location>
</feature>
<dbReference type="Proteomes" id="UP001150925">
    <property type="component" value="Unassembled WGS sequence"/>
</dbReference>
<feature type="compositionally biased region" description="Low complexity" evidence="1">
    <location>
        <begin position="395"/>
        <end position="405"/>
    </location>
</feature>
<feature type="compositionally biased region" description="Polar residues" evidence="1">
    <location>
        <begin position="248"/>
        <end position="265"/>
    </location>
</feature>
<reference evidence="2" key="1">
    <citation type="submission" date="2022-07" db="EMBL/GenBank/DDBJ databases">
        <title>Phylogenomic reconstructions and comparative analyses of Kickxellomycotina fungi.</title>
        <authorList>
            <person name="Reynolds N.K."/>
            <person name="Stajich J.E."/>
            <person name="Barry K."/>
            <person name="Grigoriev I.V."/>
            <person name="Crous P."/>
            <person name="Smith M.E."/>
        </authorList>
    </citation>
    <scope>NUCLEOTIDE SEQUENCE</scope>
    <source>
        <strain evidence="2">RSA 1196</strain>
    </source>
</reference>
<feature type="region of interest" description="Disordered" evidence="1">
    <location>
        <begin position="343"/>
        <end position="469"/>
    </location>
</feature>
<feature type="compositionally biased region" description="Polar residues" evidence="1">
    <location>
        <begin position="343"/>
        <end position="359"/>
    </location>
</feature>
<gene>
    <name evidence="2" type="ORF">IWQ62_001614</name>
</gene>
<feature type="compositionally biased region" description="Polar residues" evidence="1">
    <location>
        <begin position="455"/>
        <end position="469"/>
    </location>
</feature>
<keyword evidence="3" id="KW-1185">Reference proteome</keyword>
<evidence type="ECO:0000256" key="1">
    <source>
        <dbReference type="SAM" id="MobiDB-lite"/>
    </source>
</evidence>
<sequence>MDHFPFFQIPETRILCVQGEIIQVSLNYLNAESEDLCGVYQTSPELQRQVQLSVLAALRSNFSRGVIQGNGFALRQVRKPWTLSEKYHFYKDRAQLLVSSYKYSFYLDFTDEARLAEMSGSLITVSEIITHSRDSPYVFDNKCKGPAVDAPEIASEPFQGVPPSRRPQLQFPISSDSRTRETPLWDTTQMGIQSSIAAQEASLSSRRTSRAASPVPFDLQSRASDTHSQTSNFTIARYLDKVRLTSPTTPNFMPHPNSFSASGNGLRSRRSTLSRTSPAPDIMTRHSITEQTIPTKRKASTAEENDQPSWLKMTLQKQRDFFLRFQSKKSVKDKVALYNTLSETDSKSPPTLASESSGKNVKRLTTAGLRPSSASDRNSPIEDDSSESRSYSKPTTTATTTSSSAENQRKPSADQENLDPAVSAKNAPRKTSPPAKETPYTSNGSNRPSLHRRASISSQRSFQSTHSRTSISLNPLDMIHRILNSNEGNQRGI</sequence>